<proteinExistence type="predicted"/>
<reference evidence="1 2" key="1">
    <citation type="submission" date="2015-09" db="EMBL/GenBank/DDBJ databases">
        <title>Genome sequence of ICMP 11288.</title>
        <authorList>
            <person name="Visnovsky S."/>
            <person name="Lu A."/>
            <person name="Panda P."/>
            <person name="Pitman A."/>
        </authorList>
    </citation>
    <scope>NUCLEOTIDE SEQUENCE [LARGE SCALE GENOMIC DNA]</scope>
    <source>
        <strain evidence="1 2">ICMP 11288</strain>
    </source>
</reference>
<name>A0A0W0HRD1_PSEFL</name>
<accession>A0A0W0HRD1</accession>
<gene>
    <name evidence="1" type="ORF">AO063_13595</name>
</gene>
<organism evidence="1 2">
    <name type="scientific">Pseudomonas fluorescens ICMP 11288</name>
    <dbReference type="NCBI Taxonomy" id="1198309"/>
    <lineage>
        <taxon>Bacteria</taxon>
        <taxon>Pseudomonadati</taxon>
        <taxon>Pseudomonadota</taxon>
        <taxon>Gammaproteobacteria</taxon>
        <taxon>Pseudomonadales</taxon>
        <taxon>Pseudomonadaceae</taxon>
        <taxon>Pseudomonas</taxon>
    </lineage>
</organism>
<dbReference type="Proteomes" id="UP000054197">
    <property type="component" value="Unassembled WGS sequence"/>
</dbReference>
<protein>
    <submittedName>
        <fullName evidence="1">Uncharacterized protein</fullName>
    </submittedName>
</protein>
<evidence type="ECO:0000313" key="2">
    <source>
        <dbReference type="Proteomes" id="UP000054197"/>
    </source>
</evidence>
<sequence length="140" mass="15427">MANARQHLAPIHAAEARHIVVLDRGRADAIIGTAQRNARHRNRRLQRQCLLDGFQRRVAGGVQEAMAIGMNDHLDKIRVIKRRRGLGVEARPCGPGRRPQRPQQLAQPAAIGGQTVHATLGVKVELIPQAVLCVGRTRLE</sequence>
<evidence type="ECO:0000313" key="1">
    <source>
        <dbReference type="EMBL" id="KTB63363.1"/>
    </source>
</evidence>
<dbReference type="AlphaFoldDB" id="A0A0W0HRD1"/>
<dbReference type="EMBL" id="LKEF01000026">
    <property type="protein sequence ID" value="KTB63363.1"/>
    <property type="molecule type" value="Genomic_DNA"/>
</dbReference>
<comment type="caution">
    <text evidence="1">The sequence shown here is derived from an EMBL/GenBank/DDBJ whole genome shotgun (WGS) entry which is preliminary data.</text>
</comment>